<comment type="subcellular location">
    <subcellularLocation>
        <location evidence="1">Cell membrane</location>
        <topology evidence="1">Multi-pass membrane protein</topology>
    </subcellularLocation>
</comment>
<sequence length="183" mass="20120">MNISNIKEWLYLDLTASTIIVITVVVIFSVLILITRVAGLRTFSKMTSFDFATTIAIGSILASVSLDPKTSIGNGAVALAAIVLFQVVFALLQRYAGWFRKTATNAPILLMKNGKIIEENLAKTNLHRSELIAKLREANVLKFEEVKAVVFESTGDVSVLHGKVDATLEPRLLDFLDVKKEKV</sequence>
<dbReference type="Proteomes" id="UP000239532">
    <property type="component" value="Unassembled WGS sequence"/>
</dbReference>
<evidence type="ECO:0000256" key="6">
    <source>
        <dbReference type="ARBA" id="ARBA00023136"/>
    </source>
</evidence>
<feature type="transmembrane region" description="Helical" evidence="7">
    <location>
        <begin position="14"/>
        <end position="34"/>
    </location>
</feature>
<dbReference type="Gene3D" id="3.30.240.20">
    <property type="entry name" value="bsu07140 like domains"/>
    <property type="match status" value="1"/>
</dbReference>
<evidence type="ECO:0000256" key="7">
    <source>
        <dbReference type="SAM" id="Phobius"/>
    </source>
</evidence>
<feature type="transmembrane region" description="Helical" evidence="7">
    <location>
        <begin position="72"/>
        <end position="92"/>
    </location>
</feature>
<protein>
    <submittedName>
        <fullName evidence="9">DUF421 domain-containing protein</fullName>
    </submittedName>
</protein>
<evidence type="ECO:0000256" key="2">
    <source>
        <dbReference type="ARBA" id="ARBA00006448"/>
    </source>
</evidence>
<evidence type="ECO:0000256" key="1">
    <source>
        <dbReference type="ARBA" id="ARBA00004651"/>
    </source>
</evidence>
<evidence type="ECO:0000313" key="9">
    <source>
        <dbReference type="EMBL" id="PRP68269.1"/>
    </source>
</evidence>
<dbReference type="EMBL" id="MQUC01000003">
    <property type="protein sequence ID" value="PRP68269.1"/>
    <property type="molecule type" value="Genomic_DNA"/>
</dbReference>
<proteinExistence type="inferred from homology"/>
<dbReference type="Pfam" id="PF04239">
    <property type="entry name" value="DUF421"/>
    <property type="match status" value="1"/>
</dbReference>
<dbReference type="OrthoDB" id="9793799at2"/>
<dbReference type="AlphaFoldDB" id="A0A2S9WXS1"/>
<dbReference type="PANTHER" id="PTHR34582">
    <property type="entry name" value="UPF0702 TRANSMEMBRANE PROTEIN YCAP"/>
    <property type="match status" value="1"/>
</dbReference>
<evidence type="ECO:0000256" key="4">
    <source>
        <dbReference type="ARBA" id="ARBA00022692"/>
    </source>
</evidence>
<dbReference type="GO" id="GO:0005886">
    <property type="term" value="C:plasma membrane"/>
    <property type="evidence" value="ECO:0007669"/>
    <property type="project" value="UniProtKB-SubCell"/>
</dbReference>
<keyword evidence="5 7" id="KW-1133">Transmembrane helix</keyword>
<keyword evidence="10" id="KW-1185">Reference proteome</keyword>
<accession>A0A2S9WXS1</accession>
<dbReference type="RefSeq" id="WP_105982050.1">
    <property type="nucleotide sequence ID" value="NZ_MQUC01000003.1"/>
</dbReference>
<keyword evidence="6 7" id="KW-0472">Membrane</keyword>
<gene>
    <name evidence="9" type="ORF">BST86_03455</name>
</gene>
<evidence type="ECO:0000256" key="5">
    <source>
        <dbReference type="ARBA" id="ARBA00022989"/>
    </source>
</evidence>
<dbReference type="InterPro" id="IPR023090">
    <property type="entry name" value="UPF0702_alpha/beta_dom_sf"/>
</dbReference>
<evidence type="ECO:0000313" key="10">
    <source>
        <dbReference type="Proteomes" id="UP000239532"/>
    </source>
</evidence>
<organism evidence="9 10">
    <name type="scientific">Nonlabens agnitus</name>
    <dbReference type="NCBI Taxonomy" id="870484"/>
    <lineage>
        <taxon>Bacteria</taxon>
        <taxon>Pseudomonadati</taxon>
        <taxon>Bacteroidota</taxon>
        <taxon>Flavobacteriia</taxon>
        <taxon>Flavobacteriales</taxon>
        <taxon>Flavobacteriaceae</taxon>
        <taxon>Nonlabens</taxon>
    </lineage>
</organism>
<name>A0A2S9WXS1_9FLAO</name>
<comment type="similarity">
    <text evidence="2">Belongs to the UPF0702 family.</text>
</comment>
<comment type="caution">
    <text evidence="9">The sequence shown here is derived from an EMBL/GenBank/DDBJ whole genome shotgun (WGS) entry which is preliminary data.</text>
</comment>
<feature type="domain" description="YetF C-terminal" evidence="8">
    <location>
        <begin position="98"/>
        <end position="162"/>
    </location>
</feature>
<evidence type="ECO:0000259" key="8">
    <source>
        <dbReference type="Pfam" id="PF04239"/>
    </source>
</evidence>
<evidence type="ECO:0000256" key="3">
    <source>
        <dbReference type="ARBA" id="ARBA00022475"/>
    </source>
</evidence>
<keyword evidence="4 7" id="KW-0812">Transmembrane</keyword>
<dbReference type="PANTHER" id="PTHR34582:SF6">
    <property type="entry name" value="UPF0702 TRANSMEMBRANE PROTEIN YCAP"/>
    <property type="match status" value="1"/>
</dbReference>
<feature type="transmembrane region" description="Helical" evidence="7">
    <location>
        <begin position="46"/>
        <end position="66"/>
    </location>
</feature>
<reference evidence="9 10" key="1">
    <citation type="submission" date="2016-11" db="EMBL/GenBank/DDBJ databases">
        <title>Trade-off between light-utilization and light-protection in marine flavobacteria.</title>
        <authorList>
            <person name="Kumagai Y."/>
        </authorList>
    </citation>
    <scope>NUCLEOTIDE SEQUENCE [LARGE SCALE GENOMIC DNA]</scope>
    <source>
        <strain evidence="9 10">JCM 17109</strain>
    </source>
</reference>
<dbReference type="InterPro" id="IPR007353">
    <property type="entry name" value="DUF421"/>
</dbReference>
<keyword evidence="3" id="KW-1003">Cell membrane</keyword>